<dbReference type="Pfam" id="PF26061">
    <property type="entry name" value="DUF8021"/>
    <property type="match status" value="1"/>
</dbReference>
<protein>
    <recommendedName>
        <fullName evidence="2">DUF8021 domain-containing protein</fullName>
    </recommendedName>
</protein>
<dbReference type="InParanoid" id="A0A177BWI0"/>
<proteinExistence type="predicted"/>
<dbReference type="RefSeq" id="XP_018029045.1">
    <property type="nucleotide sequence ID" value="XM_018183793.1"/>
</dbReference>
<gene>
    <name evidence="3" type="ORF">CC84DRAFT_1233716</name>
</gene>
<dbReference type="OrthoDB" id="3504677at2759"/>
<dbReference type="STRING" id="1460663.A0A177BWI0"/>
<evidence type="ECO:0000259" key="2">
    <source>
        <dbReference type="Pfam" id="PF26061"/>
    </source>
</evidence>
<evidence type="ECO:0000313" key="4">
    <source>
        <dbReference type="Proteomes" id="UP000077069"/>
    </source>
</evidence>
<evidence type="ECO:0000256" key="1">
    <source>
        <dbReference type="SAM" id="SignalP"/>
    </source>
</evidence>
<keyword evidence="4" id="KW-1185">Reference proteome</keyword>
<organism evidence="3 4">
    <name type="scientific">Paraphaeosphaeria sporulosa</name>
    <dbReference type="NCBI Taxonomy" id="1460663"/>
    <lineage>
        <taxon>Eukaryota</taxon>
        <taxon>Fungi</taxon>
        <taxon>Dikarya</taxon>
        <taxon>Ascomycota</taxon>
        <taxon>Pezizomycotina</taxon>
        <taxon>Dothideomycetes</taxon>
        <taxon>Pleosporomycetidae</taxon>
        <taxon>Pleosporales</taxon>
        <taxon>Massarineae</taxon>
        <taxon>Didymosphaeriaceae</taxon>
        <taxon>Paraphaeosphaeria</taxon>
    </lineage>
</organism>
<name>A0A177BWI0_9PLEO</name>
<dbReference type="InterPro" id="IPR058334">
    <property type="entry name" value="DUF8021"/>
</dbReference>
<feature type="signal peptide" evidence="1">
    <location>
        <begin position="1"/>
        <end position="16"/>
    </location>
</feature>
<feature type="domain" description="DUF8021" evidence="2">
    <location>
        <begin position="151"/>
        <end position="260"/>
    </location>
</feature>
<dbReference type="EMBL" id="KV441564">
    <property type="protein sequence ID" value="OAF98679.1"/>
    <property type="molecule type" value="Genomic_DNA"/>
</dbReference>
<evidence type="ECO:0000313" key="3">
    <source>
        <dbReference type="EMBL" id="OAF98679.1"/>
    </source>
</evidence>
<accession>A0A177BWI0</accession>
<dbReference type="Proteomes" id="UP000077069">
    <property type="component" value="Unassembled WGS sequence"/>
</dbReference>
<sequence>MRNILTIVFGVLTVHATATCTREQLTAATDDLLVVQATGKLNGAASFASTIKYTENRKSMDLAKGILSQALTIAHNRSQHDVPQCAAFSELIVTTAAKPYVIATQLRLDNTTQKISQIDNIVTTKGDWLFNVTGTYYWASREKWDPIPTDKRDTREAIQAAADAYCNIFNDKSIKVPWGQPCARLEGGSYTGKGQATDRCDVGIPSGVKLINRQYVIDEMYGTVDVQMDFAGTGGFGQGGLPDSHEFRVEGGKLRYVHTLSSCGGKSCM</sequence>
<dbReference type="GeneID" id="28767279"/>
<keyword evidence="1" id="KW-0732">Signal</keyword>
<reference evidence="3 4" key="1">
    <citation type="submission" date="2016-05" db="EMBL/GenBank/DDBJ databases">
        <title>Comparative analysis of secretome profiles of manganese(II)-oxidizing ascomycete fungi.</title>
        <authorList>
            <consortium name="DOE Joint Genome Institute"/>
            <person name="Zeiner C.A."/>
            <person name="Purvine S.O."/>
            <person name="Zink E.M."/>
            <person name="Wu S."/>
            <person name="Pasa-Tolic L."/>
            <person name="Chaput D.L."/>
            <person name="Haridas S."/>
            <person name="Grigoriev I.V."/>
            <person name="Santelli C.M."/>
            <person name="Hansel C.M."/>
        </authorList>
    </citation>
    <scope>NUCLEOTIDE SEQUENCE [LARGE SCALE GENOMIC DNA]</scope>
    <source>
        <strain evidence="3 4">AP3s5-JAC2a</strain>
    </source>
</reference>
<dbReference type="AlphaFoldDB" id="A0A177BWI0"/>
<feature type="chain" id="PRO_5008057468" description="DUF8021 domain-containing protein" evidence="1">
    <location>
        <begin position="17"/>
        <end position="269"/>
    </location>
</feature>